<dbReference type="Gene3D" id="3.30.420.100">
    <property type="match status" value="1"/>
</dbReference>
<proteinExistence type="predicted"/>
<dbReference type="GeneID" id="16996886"/>
<organism evidence="1 2">
    <name type="scientific">Cyanidioschyzon merolae (strain NIES-3377 / 10D)</name>
    <name type="common">Unicellular red alga</name>
    <dbReference type="NCBI Taxonomy" id="280699"/>
    <lineage>
        <taxon>Eukaryota</taxon>
        <taxon>Rhodophyta</taxon>
        <taxon>Bangiophyceae</taxon>
        <taxon>Cyanidiales</taxon>
        <taxon>Cyanidiaceae</taxon>
        <taxon>Cyanidioschyzon</taxon>
    </lineage>
</organism>
<dbReference type="Proteomes" id="UP000007014">
    <property type="component" value="Chromosome 18"/>
</dbReference>
<reference evidence="1 2" key="2">
    <citation type="journal article" date="2007" name="BMC Biol.">
        <title>A 100%-complete sequence reveals unusually simple genomic features in the hot-spring red alga Cyanidioschyzon merolae.</title>
        <authorList>
            <person name="Nozaki H."/>
            <person name="Takano H."/>
            <person name="Misumi O."/>
            <person name="Terasawa K."/>
            <person name="Matsuzaki M."/>
            <person name="Maruyama S."/>
            <person name="Nishida K."/>
            <person name="Yagisawa F."/>
            <person name="Yoshida Y."/>
            <person name="Fujiwara T."/>
            <person name="Takio S."/>
            <person name="Tamura K."/>
            <person name="Chung S.J."/>
            <person name="Nakamura S."/>
            <person name="Kuroiwa H."/>
            <person name="Tanaka K."/>
            <person name="Sato N."/>
            <person name="Kuroiwa T."/>
        </authorList>
    </citation>
    <scope>NUCLEOTIDE SEQUENCE [LARGE SCALE GENOMIC DNA]</scope>
    <source>
        <strain evidence="1 2">10D</strain>
    </source>
</reference>
<evidence type="ECO:0000313" key="2">
    <source>
        <dbReference type="Proteomes" id="UP000007014"/>
    </source>
</evidence>
<dbReference type="HOGENOM" id="CLU_1761370_0_0_1"/>
<protein>
    <submittedName>
        <fullName evidence="1">Mitochondrial ribosomal protein L18</fullName>
    </submittedName>
</protein>
<keyword evidence="1" id="KW-0687">Ribonucleoprotein</keyword>
<keyword evidence="2" id="KW-1185">Reference proteome</keyword>
<name>M1VGY9_CYAM1</name>
<evidence type="ECO:0000313" key="1">
    <source>
        <dbReference type="EMBL" id="BAM82502.1"/>
    </source>
</evidence>
<dbReference type="RefSeq" id="XP_005538538.1">
    <property type="nucleotide sequence ID" value="XM_005538481.1"/>
</dbReference>
<dbReference type="GO" id="GO:0005840">
    <property type="term" value="C:ribosome"/>
    <property type="evidence" value="ECO:0007669"/>
    <property type="project" value="UniProtKB-KW"/>
</dbReference>
<dbReference type="AlphaFoldDB" id="M1VGY9"/>
<dbReference type="OMA" id="NEMTSAN"/>
<dbReference type="EMBL" id="AP006500">
    <property type="protein sequence ID" value="BAM82502.1"/>
    <property type="molecule type" value="Genomic_DNA"/>
</dbReference>
<keyword evidence="1" id="KW-0689">Ribosomal protein</keyword>
<dbReference type="STRING" id="280699.M1VGY9"/>
<reference evidence="1 2" key="1">
    <citation type="journal article" date="2004" name="Nature">
        <title>Genome sequence of the ultrasmall unicellular red alga Cyanidioschyzon merolae 10D.</title>
        <authorList>
            <person name="Matsuzaki M."/>
            <person name="Misumi O."/>
            <person name="Shin-i T."/>
            <person name="Maruyama S."/>
            <person name="Takahara M."/>
            <person name="Miyagishima S."/>
            <person name="Mori T."/>
            <person name="Nishida K."/>
            <person name="Yagisawa F."/>
            <person name="Nishida K."/>
            <person name="Yoshida Y."/>
            <person name="Nishimura Y."/>
            <person name="Nakao S."/>
            <person name="Kobayashi T."/>
            <person name="Momoyama Y."/>
            <person name="Higashiyama T."/>
            <person name="Minoda A."/>
            <person name="Sano M."/>
            <person name="Nomoto H."/>
            <person name="Oishi K."/>
            <person name="Hayashi H."/>
            <person name="Ohta F."/>
            <person name="Nishizaka S."/>
            <person name="Haga S."/>
            <person name="Miura S."/>
            <person name="Morishita T."/>
            <person name="Kabeya Y."/>
            <person name="Terasawa K."/>
            <person name="Suzuki Y."/>
            <person name="Ishii Y."/>
            <person name="Asakawa S."/>
            <person name="Takano H."/>
            <person name="Ohta N."/>
            <person name="Kuroiwa H."/>
            <person name="Tanaka K."/>
            <person name="Shimizu N."/>
            <person name="Sugano S."/>
            <person name="Sato N."/>
            <person name="Nozaki H."/>
            <person name="Ogasawara N."/>
            <person name="Kohara Y."/>
            <person name="Kuroiwa T."/>
        </authorList>
    </citation>
    <scope>NUCLEOTIDE SEQUENCE [LARGE SCALE GENOMIC DNA]</scope>
    <source>
        <strain evidence="1 2">10D</strain>
    </source>
</reference>
<accession>M1VGY9</accession>
<gene>
    <name evidence="1" type="ORF">CYME_CMR285C</name>
</gene>
<dbReference type="Gramene" id="CMR285CT">
    <property type="protein sequence ID" value="CMR285CT"/>
    <property type="gene ID" value="CMR285C"/>
</dbReference>
<dbReference type="SUPFAM" id="SSF53137">
    <property type="entry name" value="Translational machinery components"/>
    <property type="match status" value="1"/>
</dbReference>
<sequence>MSTQRSGKLWYQARGFAKRVRHWEALPHRVILTLTSRHVKAQVVNWRKGTVDAEASSLQEPIRLGNAPELASETSSETVSGECAQAELVGYQSASTEAARRVGLVLGKRACAAGIRQAQWSQPGRFHGKIRAFYEALCSTGFKLKTER</sequence>
<dbReference type="KEGG" id="cme:CYME_CMR285C"/>
<dbReference type="OrthoDB" id="1295at2759"/>